<keyword evidence="8" id="KW-0406">Ion transport</keyword>
<dbReference type="Proteomes" id="UP000887581">
    <property type="component" value="Unplaced"/>
</dbReference>
<dbReference type="WBParaSite" id="sdigi.contig95.g4191.t1">
    <property type="protein sequence ID" value="sdigi.contig95.g4191.t1"/>
    <property type="gene ID" value="sdigi.contig95.g4191"/>
</dbReference>
<dbReference type="PANTHER" id="PTHR11388:SF150">
    <property type="entry name" value="SOLUTE CARRIER ORGANIC ANION TRANSPORTER FAMILY MEMBER"/>
    <property type="match status" value="1"/>
</dbReference>
<dbReference type="Pfam" id="PF03137">
    <property type="entry name" value="OATP"/>
    <property type="match status" value="1"/>
</dbReference>
<feature type="transmembrane region" description="Helical" evidence="8">
    <location>
        <begin position="472"/>
        <end position="494"/>
    </location>
</feature>
<reference evidence="11" key="1">
    <citation type="submission" date="2022-11" db="UniProtKB">
        <authorList>
            <consortium name="WormBaseParasite"/>
        </authorList>
    </citation>
    <scope>IDENTIFICATION</scope>
</reference>
<proteinExistence type="inferred from homology"/>
<organism evidence="10 11">
    <name type="scientific">Setaria digitata</name>
    <dbReference type="NCBI Taxonomy" id="48799"/>
    <lineage>
        <taxon>Eukaryota</taxon>
        <taxon>Metazoa</taxon>
        <taxon>Ecdysozoa</taxon>
        <taxon>Nematoda</taxon>
        <taxon>Chromadorea</taxon>
        <taxon>Rhabditida</taxon>
        <taxon>Spirurina</taxon>
        <taxon>Spiruromorpha</taxon>
        <taxon>Filarioidea</taxon>
        <taxon>Setariidae</taxon>
        <taxon>Setaria</taxon>
    </lineage>
</organism>
<dbReference type="GO" id="GO:0006811">
    <property type="term" value="P:monoatomic ion transport"/>
    <property type="evidence" value="ECO:0007669"/>
    <property type="project" value="UniProtKB-KW"/>
</dbReference>
<dbReference type="NCBIfam" id="TIGR00805">
    <property type="entry name" value="oat"/>
    <property type="match status" value="1"/>
</dbReference>
<evidence type="ECO:0000256" key="6">
    <source>
        <dbReference type="ARBA" id="ARBA00023136"/>
    </source>
</evidence>
<feature type="transmembrane region" description="Helical" evidence="8">
    <location>
        <begin position="76"/>
        <end position="98"/>
    </location>
</feature>
<dbReference type="AlphaFoldDB" id="A0A915Q6P0"/>
<evidence type="ECO:0000313" key="10">
    <source>
        <dbReference type="Proteomes" id="UP000887581"/>
    </source>
</evidence>
<protein>
    <recommendedName>
        <fullName evidence="8">Solute carrier organic anion transporter family member</fullName>
    </recommendedName>
</protein>
<evidence type="ECO:0000313" key="11">
    <source>
        <dbReference type="WBParaSite" id="sdigi.contig95.g4191.t1"/>
    </source>
</evidence>
<evidence type="ECO:0000256" key="7">
    <source>
        <dbReference type="ARBA" id="ARBA00023157"/>
    </source>
</evidence>
<dbReference type="PROSITE" id="PS51465">
    <property type="entry name" value="KAZAL_2"/>
    <property type="match status" value="1"/>
</dbReference>
<sequence>MSDRRTVIGFFILFLTVYFLESIGGFFMASAVVSIEKQFQISSRMSGLMVSAGDFGYIPSVVFVSYFGSKGNRARWIGAGSLMIAFADILISTSNFLFPVKTTQLNSTFFESILMTDRNHLLDETEAKEFFNYAKTFSNIESFTLLHLDEKLNVENVNKTLRQFADEKLSSCYQYYNTSNQSCRIFFSFLHHLNRPNVTETSNIRILTGTPFSFCNRIFNALRQEINKARCLTKLSNMGPFITIFGGLLILGIGRTMPFSLGLPLIDDNVKRQNLPLYFAGMFFIRILGPFLGFLIGSIANNYYYSFDVPPGLTPRDPSWIGRWWAGFLGIGIAMFFPSLALYLYPTCVNYKSSELAVKQHNYAKDKLDGHRTTEMQALVDGRTLTGDSTRSKGLALIDRHAARDEAGKTVVPTSIKAKIVDFISTVQTIIKSPVYVSSIIGRIMDVFAFKGFFIFLPKYLEVQFGLPQHKINLFMGLISLPGFAIGVLIGSLIMRQFKLQGRKAAAYVLACSLIAGLFLMQNAMIGCKSALSLVGDKTRSVNDNGTFETICNLGCNCNGTPLYPVCNRQGQAFYSPCHAGCPLNQSFVDPLIKKVFRNCNCSNSSDREVSRDFCDQTVCEQKFMWYFVNLAFSGIFGGMTIIPAVLIILRSVPPVDRSISLGFQGFLVSLIATLPSPVFWGWIVDKSCVLWNTICDEKSRGACEIYDADKLRLMTHLTYGILRLLSSIPDIAVLYFAKDLLLTDYEPSQKVETKLDGTADDHLFTTDTDAKFGIPN</sequence>
<comment type="similarity">
    <text evidence="2 8">Belongs to the organo anion transporter (TC 2.A.60) family.</text>
</comment>
<keyword evidence="6 8" id="KW-0472">Membrane</keyword>
<dbReference type="PANTHER" id="PTHR11388">
    <property type="entry name" value="ORGANIC ANION TRANSPORTER"/>
    <property type="match status" value="1"/>
</dbReference>
<feature type="transmembrane region" description="Helical" evidence="8">
    <location>
        <begin position="7"/>
        <end position="28"/>
    </location>
</feature>
<feature type="transmembrane region" description="Helical" evidence="8">
    <location>
        <begin position="440"/>
        <end position="460"/>
    </location>
</feature>
<evidence type="ECO:0000259" key="9">
    <source>
        <dbReference type="PROSITE" id="PS51465"/>
    </source>
</evidence>
<feature type="transmembrane region" description="Helical" evidence="8">
    <location>
        <begin position="662"/>
        <end position="684"/>
    </location>
</feature>
<comment type="subcellular location">
    <subcellularLocation>
        <location evidence="1 8">Cell membrane</location>
        <topology evidence="1 8">Multi-pass membrane protein</topology>
    </subcellularLocation>
</comment>
<accession>A0A915Q6P0</accession>
<dbReference type="GO" id="GO:0043252">
    <property type="term" value="P:sodium-independent organic anion transport"/>
    <property type="evidence" value="ECO:0007669"/>
    <property type="project" value="TreeGrafter"/>
</dbReference>
<dbReference type="InterPro" id="IPR004156">
    <property type="entry name" value="OATP"/>
</dbReference>
<evidence type="ECO:0000256" key="8">
    <source>
        <dbReference type="RuleBase" id="RU362056"/>
    </source>
</evidence>
<dbReference type="InterPro" id="IPR036259">
    <property type="entry name" value="MFS_trans_sf"/>
</dbReference>
<evidence type="ECO:0000256" key="1">
    <source>
        <dbReference type="ARBA" id="ARBA00004651"/>
    </source>
</evidence>
<dbReference type="SUPFAM" id="SSF103473">
    <property type="entry name" value="MFS general substrate transporter"/>
    <property type="match status" value="1"/>
</dbReference>
<dbReference type="CDD" id="cd17336">
    <property type="entry name" value="MFS_SLCO_OATP"/>
    <property type="match status" value="1"/>
</dbReference>
<evidence type="ECO:0000256" key="4">
    <source>
        <dbReference type="ARBA" id="ARBA00022692"/>
    </source>
</evidence>
<feature type="transmembrane region" description="Helical" evidence="8">
    <location>
        <begin position="48"/>
        <end position="69"/>
    </location>
</feature>
<keyword evidence="3" id="KW-1003">Cell membrane</keyword>
<comment type="caution">
    <text evidence="8">Lacks conserved residue(s) required for the propagation of feature annotation.</text>
</comment>
<name>A0A915Q6P0_9BILA</name>
<dbReference type="InterPro" id="IPR002350">
    <property type="entry name" value="Kazal_dom"/>
</dbReference>
<dbReference type="GO" id="GO:0015347">
    <property type="term" value="F:sodium-independent organic anion transmembrane transporter activity"/>
    <property type="evidence" value="ECO:0007669"/>
    <property type="project" value="TreeGrafter"/>
</dbReference>
<keyword evidence="7" id="KW-1015">Disulfide bond</keyword>
<keyword evidence="5 8" id="KW-1133">Transmembrane helix</keyword>
<feature type="transmembrane region" description="Helical" evidence="8">
    <location>
        <begin position="624"/>
        <end position="650"/>
    </location>
</feature>
<feature type="transmembrane region" description="Helical" evidence="8">
    <location>
        <begin position="324"/>
        <end position="345"/>
    </location>
</feature>
<evidence type="ECO:0000256" key="5">
    <source>
        <dbReference type="ARBA" id="ARBA00022989"/>
    </source>
</evidence>
<feature type="transmembrane region" description="Helical" evidence="8">
    <location>
        <begin position="277"/>
        <end position="304"/>
    </location>
</feature>
<feature type="transmembrane region" description="Helical" evidence="8">
    <location>
        <begin position="241"/>
        <end position="265"/>
    </location>
</feature>
<dbReference type="Gene3D" id="1.20.1250.20">
    <property type="entry name" value="MFS general substrate transporter like domains"/>
    <property type="match status" value="1"/>
</dbReference>
<dbReference type="GO" id="GO:0016323">
    <property type="term" value="C:basolateral plasma membrane"/>
    <property type="evidence" value="ECO:0007669"/>
    <property type="project" value="TreeGrafter"/>
</dbReference>
<evidence type="ECO:0000256" key="3">
    <source>
        <dbReference type="ARBA" id="ARBA00022475"/>
    </source>
</evidence>
<evidence type="ECO:0000256" key="2">
    <source>
        <dbReference type="ARBA" id="ARBA00009657"/>
    </source>
</evidence>
<feature type="domain" description="Kazal-like" evidence="9">
    <location>
        <begin position="546"/>
        <end position="604"/>
    </location>
</feature>
<keyword evidence="8" id="KW-0813">Transport</keyword>
<keyword evidence="10" id="KW-1185">Reference proteome</keyword>
<keyword evidence="4 8" id="KW-0812">Transmembrane</keyword>